<evidence type="ECO:0000256" key="3">
    <source>
        <dbReference type="ARBA" id="ARBA00022475"/>
    </source>
</evidence>
<keyword evidence="3" id="KW-1003">Cell membrane</keyword>
<dbReference type="InterPro" id="IPR011701">
    <property type="entry name" value="MFS"/>
</dbReference>
<feature type="transmembrane region" description="Helical" evidence="7">
    <location>
        <begin position="78"/>
        <end position="97"/>
    </location>
</feature>
<keyword evidence="10" id="KW-1185">Reference proteome</keyword>
<keyword evidence="5 7" id="KW-1133">Transmembrane helix</keyword>
<feature type="transmembrane region" description="Helical" evidence="7">
    <location>
        <begin position="118"/>
        <end position="139"/>
    </location>
</feature>
<reference evidence="10" key="1">
    <citation type="journal article" date="2019" name="Int. J. Syst. Evol. Microbiol.">
        <title>The Global Catalogue of Microorganisms (GCM) 10K type strain sequencing project: providing services to taxonomists for standard genome sequencing and annotation.</title>
        <authorList>
            <consortium name="The Broad Institute Genomics Platform"/>
            <consortium name="The Broad Institute Genome Sequencing Center for Infectious Disease"/>
            <person name="Wu L."/>
            <person name="Ma J."/>
        </authorList>
    </citation>
    <scope>NUCLEOTIDE SEQUENCE [LARGE SCALE GENOMIC DNA]</scope>
    <source>
        <strain evidence="10">JCM 17906</strain>
    </source>
</reference>
<dbReference type="RefSeq" id="WP_345412077.1">
    <property type="nucleotide sequence ID" value="NZ_BAABGT010000005.1"/>
</dbReference>
<accession>A0ABP8REJ7</accession>
<name>A0ABP8REJ7_9PSEU</name>
<feature type="transmembrane region" description="Helical" evidence="7">
    <location>
        <begin position="26"/>
        <end position="44"/>
    </location>
</feature>
<evidence type="ECO:0000256" key="7">
    <source>
        <dbReference type="SAM" id="Phobius"/>
    </source>
</evidence>
<keyword evidence="4 7" id="KW-0812">Transmembrane</keyword>
<feature type="transmembrane region" description="Helical" evidence="7">
    <location>
        <begin position="51"/>
        <end position="72"/>
    </location>
</feature>
<dbReference type="Pfam" id="PF07690">
    <property type="entry name" value="MFS_1"/>
    <property type="match status" value="1"/>
</dbReference>
<evidence type="ECO:0000256" key="1">
    <source>
        <dbReference type="ARBA" id="ARBA00004651"/>
    </source>
</evidence>
<dbReference type="PANTHER" id="PTHR43045">
    <property type="entry name" value="SHIKIMATE TRANSPORTER"/>
    <property type="match status" value="1"/>
</dbReference>
<dbReference type="Proteomes" id="UP001501598">
    <property type="component" value="Unassembled WGS sequence"/>
</dbReference>
<dbReference type="SUPFAM" id="SSF103473">
    <property type="entry name" value="MFS general substrate transporter"/>
    <property type="match status" value="1"/>
</dbReference>
<keyword evidence="2" id="KW-0813">Transport</keyword>
<dbReference type="PROSITE" id="PS50850">
    <property type="entry name" value="MFS"/>
    <property type="match status" value="1"/>
</dbReference>
<evidence type="ECO:0000256" key="5">
    <source>
        <dbReference type="ARBA" id="ARBA00022989"/>
    </source>
</evidence>
<evidence type="ECO:0000313" key="9">
    <source>
        <dbReference type="EMBL" id="GAA4536745.1"/>
    </source>
</evidence>
<evidence type="ECO:0000313" key="10">
    <source>
        <dbReference type="Proteomes" id="UP001501598"/>
    </source>
</evidence>
<protein>
    <recommendedName>
        <fullName evidence="8">Major facilitator superfamily (MFS) profile domain-containing protein</fullName>
    </recommendedName>
</protein>
<dbReference type="InterPro" id="IPR020846">
    <property type="entry name" value="MFS_dom"/>
</dbReference>
<evidence type="ECO:0000256" key="6">
    <source>
        <dbReference type="ARBA" id="ARBA00023136"/>
    </source>
</evidence>
<comment type="caution">
    <text evidence="9">The sequence shown here is derived from an EMBL/GenBank/DDBJ whole genome shotgun (WGS) entry which is preliminary data.</text>
</comment>
<dbReference type="Gene3D" id="1.20.1250.20">
    <property type="entry name" value="MFS general substrate transporter like domains"/>
    <property type="match status" value="1"/>
</dbReference>
<gene>
    <name evidence="9" type="ORF">GCM10023175_04090</name>
</gene>
<dbReference type="InterPro" id="IPR036259">
    <property type="entry name" value="MFS_trans_sf"/>
</dbReference>
<keyword evidence="6 7" id="KW-0472">Membrane</keyword>
<dbReference type="PANTHER" id="PTHR43045:SF1">
    <property type="entry name" value="SHIKIMATE TRANSPORTER"/>
    <property type="match status" value="1"/>
</dbReference>
<evidence type="ECO:0000256" key="2">
    <source>
        <dbReference type="ARBA" id="ARBA00022448"/>
    </source>
</evidence>
<feature type="transmembrane region" description="Helical" evidence="7">
    <location>
        <begin position="145"/>
        <end position="166"/>
    </location>
</feature>
<sequence length="193" mass="20577">MYIFATFSLTYGGAQAAISKSSILDAIVTAAVIELATIPLFGALSDRFGRCPAYMFGAALLMVWPIAFFAFFDTRLDPLVWFGIIIGISVGHAATWAPQASIFAELFDARVRCSGMSITFNLSSILAGVTPLVAAWLLALAGGHWWPIAVYLGVIGAISVTCTYLLRETTRSSVALRPAEPLPALDQAAPRTS</sequence>
<evidence type="ECO:0000256" key="4">
    <source>
        <dbReference type="ARBA" id="ARBA00022692"/>
    </source>
</evidence>
<organism evidence="9 10">
    <name type="scientific">Pseudonocardia xishanensis</name>
    <dbReference type="NCBI Taxonomy" id="630995"/>
    <lineage>
        <taxon>Bacteria</taxon>
        <taxon>Bacillati</taxon>
        <taxon>Actinomycetota</taxon>
        <taxon>Actinomycetes</taxon>
        <taxon>Pseudonocardiales</taxon>
        <taxon>Pseudonocardiaceae</taxon>
        <taxon>Pseudonocardia</taxon>
    </lineage>
</organism>
<evidence type="ECO:0000259" key="8">
    <source>
        <dbReference type="PROSITE" id="PS50850"/>
    </source>
</evidence>
<comment type="subcellular location">
    <subcellularLocation>
        <location evidence="1">Cell membrane</location>
        <topology evidence="1">Multi-pass membrane protein</topology>
    </subcellularLocation>
</comment>
<feature type="domain" description="Major facilitator superfamily (MFS) profile" evidence="8">
    <location>
        <begin position="1"/>
        <end position="193"/>
    </location>
</feature>
<dbReference type="EMBL" id="BAABGT010000005">
    <property type="protein sequence ID" value="GAA4536745.1"/>
    <property type="molecule type" value="Genomic_DNA"/>
</dbReference>
<proteinExistence type="predicted"/>